<feature type="compositionally biased region" description="Basic residues" evidence="12">
    <location>
        <begin position="290"/>
        <end position="306"/>
    </location>
</feature>
<dbReference type="Proteomes" id="UP000504637">
    <property type="component" value="Unplaced"/>
</dbReference>
<feature type="region of interest" description="Disordered" evidence="12">
    <location>
        <begin position="1542"/>
        <end position="1561"/>
    </location>
</feature>
<feature type="compositionally biased region" description="Basic and acidic residues" evidence="12">
    <location>
        <begin position="2084"/>
        <end position="2094"/>
    </location>
</feature>
<evidence type="ECO:0000256" key="3">
    <source>
        <dbReference type="ARBA" id="ARBA00022723"/>
    </source>
</evidence>
<dbReference type="GO" id="GO:0000285">
    <property type="term" value="F:1-phosphatidylinositol-3-phosphate 5-kinase activity"/>
    <property type="evidence" value="ECO:0007669"/>
    <property type="project" value="UniProtKB-EC"/>
</dbReference>
<dbReference type="Gene3D" id="3.30.810.10">
    <property type="entry name" value="2-Layer Sandwich"/>
    <property type="match status" value="1"/>
</dbReference>
<dbReference type="GO" id="GO:0010008">
    <property type="term" value="C:endosome membrane"/>
    <property type="evidence" value="ECO:0007669"/>
    <property type="project" value="TreeGrafter"/>
</dbReference>
<dbReference type="FunFam" id="3.50.7.10:FF:000007">
    <property type="entry name" value="1-phosphatidylinositol 3-phosphate 5-kinase isoform X1"/>
    <property type="match status" value="1"/>
</dbReference>
<feature type="region of interest" description="Disordered" evidence="12">
    <location>
        <begin position="383"/>
        <end position="432"/>
    </location>
</feature>
<dbReference type="OrthoDB" id="158357at2759"/>
<feature type="compositionally biased region" description="Basic and acidic residues" evidence="12">
    <location>
        <begin position="1295"/>
        <end position="1304"/>
    </location>
</feature>
<feature type="region of interest" description="Disordered" evidence="12">
    <location>
        <begin position="278"/>
        <end position="308"/>
    </location>
</feature>
<dbReference type="PROSITE" id="PS51455">
    <property type="entry name" value="PIPK"/>
    <property type="match status" value="1"/>
</dbReference>
<feature type="region of interest" description="Disordered" evidence="12">
    <location>
        <begin position="765"/>
        <end position="798"/>
    </location>
</feature>
<dbReference type="GO" id="GO:0005524">
    <property type="term" value="F:ATP binding"/>
    <property type="evidence" value="ECO:0007669"/>
    <property type="project" value="UniProtKB-UniRule"/>
</dbReference>
<dbReference type="CDD" id="cd17300">
    <property type="entry name" value="PIPKc_PIKfyve"/>
    <property type="match status" value="1"/>
</dbReference>
<dbReference type="Gene3D" id="3.30.800.10">
    <property type="entry name" value="Phosphatidylinositol Phosphate Kinase II Beta"/>
    <property type="match status" value="1"/>
</dbReference>
<feature type="region of interest" description="Disordered" evidence="12">
    <location>
        <begin position="196"/>
        <end position="244"/>
    </location>
</feature>
<organism evidence="16">
    <name type="scientific">Dissoconium aciculare CBS 342.82</name>
    <dbReference type="NCBI Taxonomy" id="1314786"/>
    <lineage>
        <taxon>Eukaryota</taxon>
        <taxon>Fungi</taxon>
        <taxon>Dikarya</taxon>
        <taxon>Ascomycota</taxon>
        <taxon>Pezizomycotina</taxon>
        <taxon>Dothideomycetes</taxon>
        <taxon>Dothideomycetidae</taxon>
        <taxon>Mycosphaerellales</taxon>
        <taxon>Dissoconiaceae</taxon>
        <taxon>Dissoconium</taxon>
    </lineage>
</organism>
<feature type="region of interest" description="Disordered" evidence="12">
    <location>
        <begin position="2083"/>
        <end position="2106"/>
    </location>
</feature>
<dbReference type="InterPro" id="IPR027409">
    <property type="entry name" value="GroEL-like_apical_dom_sf"/>
</dbReference>
<dbReference type="InterPro" id="IPR002423">
    <property type="entry name" value="Cpn60/GroEL/TCP-1"/>
</dbReference>
<feature type="compositionally biased region" description="Polar residues" evidence="12">
    <location>
        <begin position="1242"/>
        <end position="1254"/>
    </location>
</feature>
<dbReference type="GeneID" id="54358546"/>
<reference evidence="16" key="1">
    <citation type="submission" date="2020-01" db="EMBL/GenBank/DDBJ databases">
        <authorList>
            <consortium name="DOE Joint Genome Institute"/>
            <person name="Haridas S."/>
            <person name="Albert R."/>
            <person name="Binder M."/>
            <person name="Bloem J."/>
            <person name="Labutti K."/>
            <person name="Salamov A."/>
            <person name="Andreopoulos B."/>
            <person name="Baker S.E."/>
            <person name="Barry K."/>
            <person name="Bills G."/>
            <person name="Bluhm B.H."/>
            <person name="Cannon C."/>
            <person name="Castanera R."/>
            <person name="Culley D.E."/>
            <person name="Daum C."/>
            <person name="Ezra D."/>
            <person name="Gonzalez J.B."/>
            <person name="Henrissat B."/>
            <person name="Kuo A."/>
            <person name="Liang C."/>
            <person name="Lipzen A."/>
            <person name="Lutzoni F."/>
            <person name="Magnuson J."/>
            <person name="Mondo S."/>
            <person name="Nolan M."/>
            <person name="Ohm R."/>
            <person name="Pangilinan J."/>
            <person name="Park H.-J."/>
            <person name="Ramirez L."/>
            <person name="Alfaro M."/>
            <person name="Sun H."/>
            <person name="Tritt A."/>
            <person name="Yoshinaga Y."/>
            <person name="Zwiers L.-H."/>
            <person name="Turgeon B.G."/>
            <person name="Goodwin S.B."/>
            <person name="Spatafora J.W."/>
            <person name="Crous P.W."/>
            <person name="Grigoriev I.V."/>
        </authorList>
    </citation>
    <scope>NUCLEOTIDE SEQUENCE</scope>
    <source>
        <strain evidence="16">CBS 342.82</strain>
    </source>
</reference>
<feature type="compositionally biased region" description="Acidic residues" evidence="12">
    <location>
        <begin position="196"/>
        <end position="211"/>
    </location>
</feature>
<dbReference type="Pfam" id="PF01504">
    <property type="entry name" value="PIP5K"/>
    <property type="match status" value="2"/>
</dbReference>
<dbReference type="GO" id="GO:0000329">
    <property type="term" value="C:fungal-type vacuole membrane"/>
    <property type="evidence" value="ECO:0007669"/>
    <property type="project" value="TreeGrafter"/>
</dbReference>
<dbReference type="SUPFAM" id="SSF57903">
    <property type="entry name" value="FYVE/PHD zinc finger"/>
    <property type="match status" value="1"/>
</dbReference>
<dbReference type="GO" id="GO:0046854">
    <property type="term" value="P:phosphatidylinositol phosphate biosynthetic process"/>
    <property type="evidence" value="ECO:0007669"/>
    <property type="project" value="TreeGrafter"/>
</dbReference>
<sequence length="2106" mass="236116">MHDSDTSDGSVDVEQETRPGVHVRGARDTTQLAADTHPSLQSGPLKSQINAARSSKRDESTTVSQADDGDADSIYSSRTNTTRSATAPSANINGGLQRRRTGSKHTGHNPGDHHRGLSSHLKRRVLSKEFWMQDANARACFSCGHSFSTFRRKHHCRMCGQIFDSYCTNLVSGRPFGQVNTIRLCKPCETMAFASDDDDDDDSTVYSDDGEEQARNAGTLVSPRRSNQSNPNADGPAFSGIDSEVATPSIGIPVSRRNREAKRRSAVIEFDTHPTLARPSSAHSLISLSRRPRSSSHRRRHSRHMVPSRGFRSSIDERVPFQQGLQDANTPLPAFHNDNVIDPDLAAFLSDDGSEDDETPSIMAAVSAGGSASLNERERLGFGGLFTSGSKKGRSRGETTGSSTRGVKEDDAPAHHAKKLSRHRHHSRNNLSATLEIDPVDLRRPRTPERPAGFNTAKVVRSSALRGENSPSVQMSPASLRHVKNLLAQLIDDSGIASPRAWEKALLPILLQCTLDVEPDVQQGDDMDIRHYIKLKKVPGGKPADTSYVSGVVFSKNIALKTMARSISHPRILIVTFAIEYARHETHFMSLDPVIAQEQEYLQNLVNRIAALRPNVLLVQRHVSGTALKLLERAGITVAYNIKESVLAAVARVTQTTLVKSIDKLGISHNTFPECDSFDVKTYVADGNRRTYIFLSGCQPDLGCTIVLRGADTDSLRKIKRVTEFMCYVAYNLKLEDWLMRDSNIAIPLDAVSCQLTCRTPHGDQGLHPEFNEKESQDAEPAAARERPKESSEKKTNFTYELIEKRNRSKLLSASPFVTFAQPYLLVQLRELEQNLARYRALTEQYAPHESEKDGATEEVDDAFELVKPETVNTPSSHTKSKAIREYLHAVHQARLEKAAYTFQIQERQWDSFMNSDGIDPYDPFWHQKIVVLFSLVSSITSAPCSGPEILGIVYYAGFGRAQDNQDEDMPLGQYVEDLCLAASSTCKDCDKKMYDHHRQYVHGFGQLTVSIQRQASNKYGGSDIIWMWSVCRVCRHETSHTQMSLHTWKYSFAKYLELSFWSNPLGPRNGSCSHDMHKDYLRYFSFRGMVVRFRYDPIAIYDVVAPRALVTWAVETDLVMKNEQYTQLEQRLVSFTDSIRKRLDSINIDTLDEKKAAEAHNLLDELRERAENDHDELLQKLRQQYSQSRYYELVPLNRALRLMDEKAIGWDEAFNNFERDYFPSETDIRKLATIQLRNMFLESQPQPTRANSESDAEEGAETPIAEKPRERLASSASGDALTAKTEEVLSSAVEEQKAAEKIAADGSEAGVVPEVPVGSDPARTTSPRRELEEAVEREDVKHLDLAVPYWNNDDGGTSPRSNSIHDMVMAGRTESSAGQPADESFATQPKPLSSGLLERIEQIRSSQAAGELEAQESKIPRLADLRKAEISRTTPQVPPLLRAKSQPSHVPRLNDDYNQNNNADEPAKSIQAPESSSQNEKRPGDRLHLGRLAMKVGKVAPSLIPRSIPFNNASHVSALAKHFEQMSREFEKERLREKRQRALRSRQARANPLASSQPVVEVYQNATDAVGEKSSANEPVVSREDFAENSHVREPTNESAPTEVLDDARSSADLSIADESVTSEAPTKVNSIETGTTDEASDSEQRSHHRKGSDPYSGRSPSTIRSPPSAADTTESIAESGSELTIPDHKKHAWLKYLAEFWSKRTASGWANLEYPLHGNEHVFEDSDIIVREDEPSSVIALALACPDYRNKLAESRTQPKKQPRNAFRAPATELNEPDGEGDKAGIEASLLSESGTHLKYSFSHGTFKSSCKIFYAESFDALRRKCGVSERFIESMSRCLKFDSKGGKSKSLFLRTLDGRFVIKSLQEVELKAFLKFAPDYFAFMSYTLFHGVPSVIAKMFGLFQVNIRNPATGIEFSYNLLIMENLFYERNPNRRFDLKGSMRNRKIESTGEADEVLLDENLVETIFESPLFVRENSRKYLQASVFNDTLWLCKQNVMDYSLMAGFDDGAKELVVGIIDCIRTYTWDKKLESWIKDRGKNKPTITSPKDYRNRFRVSMMQYVLQAPTCWHQFQVNMAPPKTLKEREEKVQQDENEDTEVDRGS</sequence>
<dbReference type="Pfam" id="PF01363">
    <property type="entry name" value="FYVE"/>
    <property type="match status" value="1"/>
</dbReference>
<dbReference type="InterPro" id="IPR002498">
    <property type="entry name" value="PInositol-4-P-4/5-kinase_core"/>
</dbReference>
<feature type="region of interest" description="Disordered" evidence="12">
    <location>
        <begin position="1372"/>
        <end position="1398"/>
    </location>
</feature>
<keyword evidence="8 10" id="KW-0067">ATP-binding</keyword>
<dbReference type="InterPro" id="IPR000306">
    <property type="entry name" value="Znf_FYVE"/>
</dbReference>
<dbReference type="InterPro" id="IPR011011">
    <property type="entry name" value="Znf_FYVE_PHD"/>
</dbReference>
<dbReference type="InterPro" id="IPR027483">
    <property type="entry name" value="PInositol-4-P-4/5-kinase_C_sf"/>
</dbReference>
<dbReference type="SUPFAM" id="SSF52029">
    <property type="entry name" value="GroEL apical domain-like"/>
    <property type="match status" value="1"/>
</dbReference>
<evidence type="ECO:0000259" key="14">
    <source>
        <dbReference type="PROSITE" id="PS51455"/>
    </source>
</evidence>
<dbReference type="SMART" id="SM00330">
    <property type="entry name" value="PIPKc"/>
    <property type="match status" value="1"/>
</dbReference>
<feature type="compositionally biased region" description="Low complexity" evidence="12">
    <location>
        <begin position="76"/>
        <end position="91"/>
    </location>
</feature>
<dbReference type="PROSITE" id="PS50178">
    <property type="entry name" value="ZF_FYVE"/>
    <property type="match status" value="1"/>
</dbReference>
<dbReference type="InterPro" id="IPR017455">
    <property type="entry name" value="Znf_FYVE-rel"/>
</dbReference>
<keyword evidence="6 10" id="KW-0418">Kinase</keyword>
<dbReference type="Gene3D" id="3.50.7.10">
    <property type="entry name" value="GroEL"/>
    <property type="match status" value="1"/>
</dbReference>
<feature type="compositionally biased region" description="Polar residues" evidence="12">
    <location>
        <begin position="1621"/>
        <end position="1639"/>
    </location>
</feature>
<dbReference type="CDD" id="cd03334">
    <property type="entry name" value="Fab1_TCP"/>
    <property type="match status" value="1"/>
</dbReference>
<dbReference type="FunFam" id="3.30.810.10:FF:000001">
    <property type="entry name" value="1-phosphatidylinositol 3-phosphate 5-kinase FAB1"/>
    <property type="match status" value="1"/>
</dbReference>
<feature type="region of interest" description="Disordered" evidence="12">
    <location>
        <begin position="1241"/>
        <end position="1340"/>
    </location>
</feature>
<dbReference type="PANTHER" id="PTHR45748:SF7">
    <property type="entry name" value="1-PHOSPHATIDYLINOSITOL 3-PHOSPHATE 5-KINASE-RELATED"/>
    <property type="match status" value="1"/>
</dbReference>
<feature type="compositionally biased region" description="Basic and acidic residues" evidence="12">
    <location>
        <begin position="1582"/>
        <end position="1597"/>
    </location>
</feature>
<keyword evidence="3" id="KW-0479">Metal-binding</keyword>
<protein>
    <recommendedName>
        <fullName evidence="1">1-phosphatidylinositol-3-phosphate 5-kinase</fullName>
        <ecNumber evidence="1">2.7.1.150</ecNumber>
    </recommendedName>
</protein>
<dbReference type="Gene3D" id="3.30.40.10">
    <property type="entry name" value="Zinc/RING finger domain, C3HC4 (zinc finger)"/>
    <property type="match status" value="1"/>
</dbReference>
<evidence type="ECO:0000256" key="1">
    <source>
        <dbReference type="ARBA" id="ARBA00012009"/>
    </source>
</evidence>
<evidence type="ECO:0000256" key="5">
    <source>
        <dbReference type="ARBA" id="ARBA00022771"/>
    </source>
</evidence>
<evidence type="ECO:0000256" key="6">
    <source>
        <dbReference type="ARBA" id="ARBA00022777"/>
    </source>
</evidence>
<feature type="compositionally biased region" description="Acidic residues" evidence="12">
    <location>
        <begin position="2095"/>
        <end position="2106"/>
    </location>
</feature>
<feature type="compositionally biased region" description="Polar residues" evidence="12">
    <location>
        <begin position="28"/>
        <end position="53"/>
    </location>
</feature>
<dbReference type="EC" id="2.7.1.150" evidence="1"/>
<evidence type="ECO:0000256" key="11">
    <source>
        <dbReference type="SAM" id="Coils"/>
    </source>
</evidence>
<feature type="domain" description="PIPK" evidence="14">
    <location>
        <begin position="1746"/>
        <end position="2065"/>
    </location>
</feature>
<accession>A0A6J3MI41</accession>
<feature type="compositionally biased region" description="Polar residues" evidence="12">
    <location>
        <begin position="1660"/>
        <end position="1684"/>
    </location>
</feature>
<evidence type="ECO:0000256" key="10">
    <source>
        <dbReference type="PROSITE-ProRule" id="PRU00781"/>
    </source>
</evidence>
<evidence type="ECO:0000313" key="15">
    <source>
        <dbReference type="Proteomes" id="UP000504637"/>
    </source>
</evidence>
<dbReference type="SMART" id="SM00064">
    <property type="entry name" value="FYVE"/>
    <property type="match status" value="1"/>
</dbReference>
<reference evidence="16" key="2">
    <citation type="submission" date="2020-04" db="EMBL/GenBank/DDBJ databases">
        <authorList>
            <consortium name="NCBI Genome Project"/>
        </authorList>
    </citation>
    <scope>NUCLEOTIDE SEQUENCE</scope>
    <source>
        <strain evidence="16">CBS 342.82</strain>
    </source>
</reference>
<evidence type="ECO:0000256" key="2">
    <source>
        <dbReference type="ARBA" id="ARBA00022679"/>
    </source>
</evidence>
<feature type="domain" description="FYVE-type" evidence="13">
    <location>
        <begin position="134"/>
        <end position="188"/>
    </location>
</feature>
<keyword evidence="2 10" id="KW-0808">Transferase</keyword>
<gene>
    <name evidence="16" type="ORF">K489DRAFT_310958</name>
</gene>
<feature type="region of interest" description="Disordered" evidence="12">
    <location>
        <begin position="1570"/>
        <end position="1685"/>
    </location>
</feature>
<evidence type="ECO:0000256" key="9">
    <source>
        <dbReference type="PROSITE-ProRule" id="PRU00091"/>
    </source>
</evidence>
<evidence type="ECO:0000256" key="7">
    <source>
        <dbReference type="ARBA" id="ARBA00022833"/>
    </source>
</evidence>
<proteinExistence type="predicted"/>
<feature type="compositionally biased region" description="Basic and acidic residues" evidence="12">
    <location>
        <begin position="1328"/>
        <end position="1340"/>
    </location>
</feature>
<feature type="compositionally biased region" description="Basic residues" evidence="12">
    <location>
        <begin position="97"/>
        <end position="107"/>
    </location>
</feature>
<dbReference type="InterPro" id="IPR044769">
    <property type="entry name" value="PIKfyve_PIPKc"/>
</dbReference>
<keyword evidence="15" id="KW-1185">Reference proteome</keyword>
<feature type="region of interest" description="Disordered" evidence="12">
    <location>
        <begin position="1755"/>
        <end position="1783"/>
    </location>
</feature>
<keyword evidence="7" id="KW-0862">Zinc</keyword>
<dbReference type="PANTHER" id="PTHR45748">
    <property type="entry name" value="1-PHOSPHATIDYLINOSITOL 3-PHOSPHATE 5-KINASE-RELATED"/>
    <property type="match status" value="1"/>
</dbReference>
<evidence type="ECO:0000256" key="4">
    <source>
        <dbReference type="ARBA" id="ARBA00022741"/>
    </source>
</evidence>
<keyword evidence="11" id="KW-0175">Coiled coil</keyword>
<reference evidence="16" key="3">
    <citation type="submission" date="2025-08" db="UniProtKB">
        <authorList>
            <consortium name="RefSeq"/>
        </authorList>
    </citation>
    <scope>IDENTIFICATION</scope>
    <source>
        <strain evidence="16">CBS 342.82</strain>
    </source>
</reference>
<dbReference type="SUPFAM" id="SSF56104">
    <property type="entry name" value="SAICAR synthase-like"/>
    <property type="match status" value="1"/>
</dbReference>
<dbReference type="Pfam" id="PF00118">
    <property type="entry name" value="Cpn60_TCP1"/>
    <property type="match status" value="1"/>
</dbReference>
<evidence type="ECO:0000256" key="12">
    <source>
        <dbReference type="SAM" id="MobiDB-lite"/>
    </source>
</evidence>
<dbReference type="InterPro" id="IPR027484">
    <property type="entry name" value="PInositol-4-P-5-kinase_N"/>
</dbReference>
<keyword evidence="4 10" id="KW-0547">Nucleotide-binding</keyword>
<dbReference type="GO" id="GO:0008270">
    <property type="term" value="F:zinc ion binding"/>
    <property type="evidence" value="ECO:0007669"/>
    <property type="project" value="UniProtKB-KW"/>
</dbReference>
<feature type="region of interest" description="Disordered" evidence="12">
    <location>
        <begin position="1432"/>
        <end position="1486"/>
    </location>
</feature>
<dbReference type="RefSeq" id="XP_033464637.1">
    <property type="nucleotide sequence ID" value="XM_033600746.1"/>
</dbReference>
<keyword evidence="5 9" id="KW-0863">Zinc-finger</keyword>
<evidence type="ECO:0000256" key="8">
    <source>
        <dbReference type="ARBA" id="ARBA00022840"/>
    </source>
</evidence>
<evidence type="ECO:0000313" key="16">
    <source>
        <dbReference type="RefSeq" id="XP_033464637.1"/>
    </source>
</evidence>
<evidence type="ECO:0000259" key="13">
    <source>
        <dbReference type="PROSITE" id="PS50178"/>
    </source>
</evidence>
<feature type="coiled-coil region" evidence="11">
    <location>
        <begin position="1157"/>
        <end position="1188"/>
    </location>
</feature>
<dbReference type="InterPro" id="IPR013083">
    <property type="entry name" value="Znf_RING/FYVE/PHD"/>
</dbReference>
<feature type="compositionally biased region" description="Basic residues" evidence="12">
    <location>
        <begin position="415"/>
        <end position="428"/>
    </location>
</feature>
<name>A0A6J3MI41_9PEZI</name>
<feature type="region of interest" description="Disordered" evidence="12">
    <location>
        <begin position="1"/>
        <end position="119"/>
    </location>
</feature>